<dbReference type="EMBL" id="CP002207">
    <property type="protein sequence ID" value="ADP32266.1"/>
    <property type="molecule type" value="Genomic_DNA"/>
</dbReference>
<protein>
    <submittedName>
        <fullName evidence="2">SPbeta phage DNA nuclease, lipoprotein</fullName>
    </submittedName>
</protein>
<reference evidence="2 3" key="1">
    <citation type="journal article" date="2011" name="Front. Microbiol.">
        <title>Genomic signatures of strain selection and enhancement in Bacillus atrophaeus var. globigii, a historical biowarfare simulant.</title>
        <authorList>
            <person name="Gibbons H.S."/>
            <person name="Broomall S.M."/>
            <person name="McNew L.A."/>
            <person name="Daligault H."/>
            <person name="Chapman C."/>
            <person name="Bruce D."/>
            <person name="Karavis M."/>
            <person name="Krepps M."/>
            <person name="McGregor P.A."/>
            <person name="Hong C."/>
            <person name="Park K.H."/>
            <person name="Akmal A."/>
            <person name="Feldman A."/>
            <person name="Lin J.S."/>
            <person name="Chang W.E."/>
            <person name="Higgs B.W."/>
            <person name="Demirev P."/>
            <person name="Lindquist J."/>
            <person name="Liem A."/>
            <person name="Fochler E."/>
            <person name="Read T.D."/>
            <person name="Tapia R."/>
            <person name="Johnson S."/>
            <person name="Bishop-Lilly K.A."/>
            <person name="Detter C."/>
            <person name="Han C."/>
            <person name="Sozhamannan S."/>
            <person name="Rosenzweig C.N."/>
            <person name="Skowronski E.W."/>
        </authorList>
    </citation>
    <scope>NUCLEOTIDE SEQUENCE [LARGE SCALE GENOMIC DNA]</scope>
    <source>
        <strain evidence="2 3">1942</strain>
    </source>
</reference>
<gene>
    <name evidence="2" type="ordered locus">BATR1942_06560</name>
</gene>
<keyword evidence="2" id="KW-0449">Lipoprotein</keyword>
<evidence type="ECO:0000313" key="3">
    <source>
        <dbReference type="Proteomes" id="UP000006867"/>
    </source>
</evidence>
<keyword evidence="3" id="KW-1185">Reference proteome</keyword>
<feature type="compositionally biased region" description="Polar residues" evidence="1">
    <location>
        <begin position="42"/>
        <end position="54"/>
    </location>
</feature>
<feature type="compositionally biased region" description="Polar residues" evidence="1">
    <location>
        <begin position="15"/>
        <end position="35"/>
    </location>
</feature>
<accession>A0ABM5LWV0</accession>
<feature type="region of interest" description="Disordered" evidence="1">
    <location>
        <begin position="1"/>
        <end position="54"/>
    </location>
</feature>
<sequence length="88" mass="9385">MVVLNRKTLRLVKKGTTSKPAISQPTTPKASSDISTTKENEASSSSAQPGGTETFANCTELRKKYPNGVPSSHLLTYLKGQGTCQLCL</sequence>
<evidence type="ECO:0000256" key="1">
    <source>
        <dbReference type="SAM" id="MobiDB-lite"/>
    </source>
</evidence>
<dbReference type="Proteomes" id="UP000006867">
    <property type="component" value="Chromosome"/>
</dbReference>
<organism evidence="2 3">
    <name type="scientific">Bacillus atrophaeus (strain 1942)</name>
    <dbReference type="NCBI Taxonomy" id="720555"/>
    <lineage>
        <taxon>Bacteria</taxon>
        <taxon>Bacillati</taxon>
        <taxon>Bacillota</taxon>
        <taxon>Bacilli</taxon>
        <taxon>Bacillales</taxon>
        <taxon>Bacillaceae</taxon>
        <taxon>Bacillus</taxon>
    </lineage>
</organism>
<evidence type="ECO:0000313" key="2">
    <source>
        <dbReference type="EMBL" id="ADP32266.1"/>
    </source>
</evidence>
<proteinExistence type="predicted"/>
<name>A0ABM5LWV0_BACA1</name>